<organism evidence="2 3">
    <name type="scientific">Fulvivirga sediminis</name>
    <dbReference type="NCBI Taxonomy" id="2803949"/>
    <lineage>
        <taxon>Bacteria</taxon>
        <taxon>Pseudomonadati</taxon>
        <taxon>Bacteroidota</taxon>
        <taxon>Cytophagia</taxon>
        <taxon>Cytophagales</taxon>
        <taxon>Fulvivirgaceae</taxon>
        <taxon>Fulvivirga</taxon>
    </lineage>
</organism>
<evidence type="ECO:0000313" key="2">
    <source>
        <dbReference type="EMBL" id="MBL3654544.1"/>
    </source>
</evidence>
<feature type="domain" description="HD" evidence="1">
    <location>
        <begin position="28"/>
        <end position="126"/>
    </location>
</feature>
<name>A0A937F5B6_9BACT</name>
<protein>
    <submittedName>
        <fullName evidence="2">HD domain-containing protein</fullName>
    </submittedName>
</protein>
<gene>
    <name evidence="2" type="ORF">JL102_00260</name>
</gene>
<dbReference type="InterPro" id="IPR006674">
    <property type="entry name" value="HD_domain"/>
</dbReference>
<proteinExistence type="predicted"/>
<keyword evidence="3" id="KW-1185">Reference proteome</keyword>
<reference evidence="2" key="1">
    <citation type="submission" date="2021-01" db="EMBL/GenBank/DDBJ databases">
        <title>Fulvivirga kasyanovii gen. nov., sp nov., a novel member of the phylum Bacteroidetes isolated from seawater in a mussel farm.</title>
        <authorList>
            <person name="Zhao L.-H."/>
            <person name="Wang Z.-J."/>
        </authorList>
    </citation>
    <scope>NUCLEOTIDE SEQUENCE</scope>
    <source>
        <strain evidence="2">2943</strain>
    </source>
</reference>
<sequence>MRSIIKKSEDYVCKLLANTPNDLCFHNIHHTKMVVKATKEVCDKLEVGDDIQEIVTIAAWFHDTGYLKDYSNHEEESKIIAQDFLSKKQYDPGKLEEVLNCINATKFGHKPLSLSEKIICDADVYHLTCKKYFEWLEKLRVEWEKRLNTYLSDKQWYNDNLEFLKKHSFCTDYGKNVLEKRKQKNINKNVEKMEVQFIK</sequence>
<dbReference type="CDD" id="cd00077">
    <property type="entry name" value="HDc"/>
    <property type="match status" value="1"/>
</dbReference>
<dbReference type="SUPFAM" id="SSF109604">
    <property type="entry name" value="HD-domain/PDEase-like"/>
    <property type="match status" value="1"/>
</dbReference>
<dbReference type="AlphaFoldDB" id="A0A937F5B6"/>
<dbReference type="Proteomes" id="UP000659388">
    <property type="component" value="Unassembled WGS sequence"/>
</dbReference>
<dbReference type="RefSeq" id="WP_202241420.1">
    <property type="nucleotide sequence ID" value="NZ_JAESIY010000001.1"/>
</dbReference>
<dbReference type="InterPro" id="IPR003607">
    <property type="entry name" value="HD/PDEase_dom"/>
</dbReference>
<evidence type="ECO:0000313" key="3">
    <source>
        <dbReference type="Proteomes" id="UP000659388"/>
    </source>
</evidence>
<comment type="caution">
    <text evidence="2">The sequence shown here is derived from an EMBL/GenBank/DDBJ whole genome shotgun (WGS) entry which is preliminary data.</text>
</comment>
<dbReference type="EMBL" id="JAESIY010000001">
    <property type="protein sequence ID" value="MBL3654544.1"/>
    <property type="molecule type" value="Genomic_DNA"/>
</dbReference>
<dbReference type="Gene3D" id="1.10.3210.10">
    <property type="entry name" value="Hypothetical protein af1432"/>
    <property type="match status" value="1"/>
</dbReference>
<evidence type="ECO:0000259" key="1">
    <source>
        <dbReference type="Pfam" id="PF01966"/>
    </source>
</evidence>
<accession>A0A937F5B6</accession>
<dbReference type="Pfam" id="PF01966">
    <property type="entry name" value="HD"/>
    <property type="match status" value="1"/>
</dbReference>